<evidence type="ECO:0000313" key="5">
    <source>
        <dbReference type="Proteomes" id="UP000431451"/>
    </source>
</evidence>
<dbReference type="GO" id="GO:0003676">
    <property type="term" value="F:nucleic acid binding"/>
    <property type="evidence" value="ECO:0007669"/>
    <property type="project" value="InterPro"/>
</dbReference>
<evidence type="ECO:0000259" key="1">
    <source>
        <dbReference type="Pfam" id="PF09002"/>
    </source>
</evidence>
<dbReference type="AlphaFoldDB" id="A0A653AKY1"/>
<sequence length="395" mass="45972">MDNLIIGNSKYRNGVSIMRRILINLFDIHNENGLIAIDKFKPDKVIYLIDDTKDDLYEQTYECCKRMFNNVIFESFRIRNGDISGINELINSINDEIIVNITGGDRINSLILLNIALFKKCNIIYIDILTKTIYRFGDNLSKTNEEISDFYIGDILKTSGSEIIMDSTELSNDKNVICITKRIYENLDVWYKYKKVLYNTQAFIHDYFNDTKITVDLKYLNREEIKILRICLDYLYKLESIKYEENKNIIEVSFLNKYIKGFIFKSGTWLEVLTNIVINEIREIDEVKSGVTFLWKDQNGKIKNELDILAVKDSVLICISCKDSEKYDENALNELEVYSKRIGGKNTKKILVATKPPCKKCVYERAKAMGINLVIVNSDINIFRKNLSNIINDRN</sequence>
<protein>
    <recommendedName>
        <fullName evidence="1">Card1 endonuclease domain-containing protein</fullName>
    </recommendedName>
</protein>
<evidence type="ECO:0000313" key="4">
    <source>
        <dbReference type="EMBL" id="VCT82473.1"/>
    </source>
</evidence>
<dbReference type="Proteomes" id="UP000789738">
    <property type="component" value="Unassembled WGS sequence"/>
</dbReference>
<dbReference type="Pfam" id="PF09002">
    <property type="entry name" value="Card1_endonuc"/>
    <property type="match status" value="1"/>
</dbReference>
<dbReference type="Proteomes" id="UP001189143">
    <property type="component" value="Unassembled WGS sequence"/>
</dbReference>
<reference evidence="2" key="2">
    <citation type="submission" date="2021-10" db="EMBL/GenBank/DDBJ databases">
        <authorList>
            <person name="Mesa V."/>
        </authorList>
    </citation>
    <scope>NUCLEOTIDE SEQUENCE</scope>
    <source>
        <strain evidence="2">CC3_PB</strain>
    </source>
</reference>
<organism evidence="4 5">
    <name type="scientific">Clostridium neonatale</name>
    <dbReference type="NCBI Taxonomy" id="137838"/>
    <lineage>
        <taxon>Bacteria</taxon>
        <taxon>Bacillati</taxon>
        <taxon>Bacillota</taxon>
        <taxon>Clostridia</taxon>
        <taxon>Eubacteriales</taxon>
        <taxon>Clostridiaceae</taxon>
        <taxon>Clostridium</taxon>
    </lineage>
</organism>
<dbReference type="InterPro" id="IPR011856">
    <property type="entry name" value="tRNA_endonuc-like_dom_sf"/>
</dbReference>
<accession>A0A653AKY1</accession>
<dbReference type="EMBL" id="CAMTCP010000275">
    <property type="protein sequence ID" value="CAI3679822.1"/>
    <property type="molecule type" value="Genomic_DNA"/>
</dbReference>
<name>A0A653AKY1_9CLOT</name>
<dbReference type="EMBL" id="CAKJVE010000004">
    <property type="protein sequence ID" value="CAG9703074.1"/>
    <property type="molecule type" value="Genomic_DNA"/>
</dbReference>
<dbReference type="RefSeq" id="WP_243145094.1">
    <property type="nucleotide sequence ID" value="NZ_CAKJVE010000004.1"/>
</dbReference>
<dbReference type="InterPro" id="IPR011335">
    <property type="entry name" value="Restrct_endonuc-II-like"/>
</dbReference>
<evidence type="ECO:0000313" key="3">
    <source>
        <dbReference type="EMBL" id="CAI3679822.1"/>
    </source>
</evidence>
<gene>
    <name evidence="3" type="ORF">CNEO2_740010</name>
    <name evidence="2" type="ORF">CNEO_40327</name>
    <name evidence="4" type="ORF">CNEONATNEC25_00016</name>
</gene>
<reference evidence="3" key="3">
    <citation type="submission" date="2022-10" db="EMBL/GenBank/DDBJ databases">
        <authorList>
            <person name="Aires J."/>
            <person name="Mesa V."/>
        </authorList>
    </citation>
    <scope>NUCLEOTIDE SEQUENCE</scope>
    <source>
        <strain evidence="3">Clostridium neonatale JD116</strain>
    </source>
</reference>
<dbReference type="Gene3D" id="3.40.50.10770">
    <property type="entry name" value="Hypothetical protein VC1899 like domain (Restriction endonuclease-like)"/>
    <property type="match status" value="1"/>
</dbReference>
<dbReference type="SUPFAM" id="SSF52980">
    <property type="entry name" value="Restriction endonuclease-like"/>
    <property type="match status" value="1"/>
</dbReference>
<dbReference type="Gene3D" id="3.40.1350.10">
    <property type="match status" value="1"/>
</dbReference>
<dbReference type="InterPro" id="IPR015093">
    <property type="entry name" value="Card1_endonucl_dom"/>
</dbReference>
<dbReference type="Proteomes" id="UP000431451">
    <property type="component" value="Unassembled WGS sequence"/>
</dbReference>
<feature type="domain" description="Card1 endonuclease" evidence="1">
    <location>
        <begin position="264"/>
        <end position="389"/>
    </location>
</feature>
<evidence type="ECO:0000313" key="2">
    <source>
        <dbReference type="EMBL" id="CAG9703074.1"/>
    </source>
</evidence>
<reference evidence="4 5" key="1">
    <citation type="submission" date="2018-06" db="EMBL/GenBank/DDBJ databases">
        <authorList>
            <consortium name="IHU Genomes"/>
        </authorList>
    </citation>
    <scope>NUCLEOTIDE SEQUENCE [LARGE SCALE GENOMIC DNA]</scope>
    <source>
        <strain evidence="4 5">NEC25</strain>
    </source>
</reference>
<dbReference type="EMBL" id="UWJD01000001">
    <property type="protein sequence ID" value="VCT82473.1"/>
    <property type="molecule type" value="Genomic_DNA"/>
</dbReference>
<proteinExistence type="predicted"/>